<protein>
    <submittedName>
        <fullName evidence="1">Uncharacterized protein</fullName>
    </submittedName>
</protein>
<feature type="non-terminal residue" evidence="1">
    <location>
        <position position="1"/>
    </location>
</feature>
<accession>A0AAV6GW28</accession>
<reference evidence="1" key="1">
    <citation type="submission" date="2020-10" db="EMBL/GenBank/DDBJ databases">
        <title>Chromosome-scale genome assembly of the Allis shad, Alosa alosa.</title>
        <authorList>
            <person name="Margot Z."/>
            <person name="Christophe K."/>
            <person name="Cabau C."/>
            <person name="Louis A."/>
            <person name="Berthelot C."/>
            <person name="Parey E."/>
            <person name="Roest Crollius H."/>
            <person name="Montfort J."/>
            <person name="Robinson-Rechavi M."/>
            <person name="Bucao C."/>
            <person name="Bouchez O."/>
            <person name="Gislard M."/>
            <person name="Lluch J."/>
            <person name="Milhes M."/>
            <person name="Lampietro C."/>
            <person name="Lopez Roques C."/>
            <person name="Donnadieu C."/>
            <person name="Braasch I."/>
            <person name="Desvignes T."/>
            <person name="Postlethwait J."/>
            <person name="Bobe J."/>
            <person name="Guiguen Y."/>
        </authorList>
    </citation>
    <scope>NUCLEOTIDE SEQUENCE</scope>
    <source>
        <strain evidence="1">M-15738</strain>
        <tissue evidence="1">Blood</tissue>
    </source>
</reference>
<comment type="caution">
    <text evidence="1">The sequence shown here is derived from an EMBL/GenBank/DDBJ whole genome shotgun (WGS) entry which is preliminary data.</text>
</comment>
<keyword evidence="2" id="KW-1185">Reference proteome</keyword>
<proteinExistence type="predicted"/>
<evidence type="ECO:0000313" key="1">
    <source>
        <dbReference type="EMBL" id="KAG5278664.1"/>
    </source>
</evidence>
<sequence>NWSTLSVGYCCKFHHLLLRRQEVKLRHIWRGIINGITSQSGGWQQQQQQKQQQQWKQSQHLISHIFVFFSLSLCFLK</sequence>
<gene>
    <name evidence="1" type="ORF">AALO_G00101430</name>
</gene>
<dbReference type="EMBL" id="JADWDJ010000007">
    <property type="protein sequence ID" value="KAG5278664.1"/>
    <property type="molecule type" value="Genomic_DNA"/>
</dbReference>
<organism evidence="1 2">
    <name type="scientific">Alosa alosa</name>
    <name type="common">allis shad</name>
    <dbReference type="NCBI Taxonomy" id="278164"/>
    <lineage>
        <taxon>Eukaryota</taxon>
        <taxon>Metazoa</taxon>
        <taxon>Chordata</taxon>
        <taxon>Craniata</taxon>
        <taxon>Vertebrata</taxon>
        <taxon>Euteleostomi</taxon>
        <taxon>Actinopterygii</taxon>
        <taxon>Neopterygii</taxon>
        <taxon>Teleostei</taxon>
        <taxon>Clupei</taxon>
        <taxon>Clupeiformes</taxon>
        <taxon>Clupeoidei</taxon>
        <taxon>Clupeidae</taxon>
        <taxon>Alosa</taxon>
    </lineage>
</organism>
<name>A0AAV6GW28_9TELE</name>
<dbReference type="AlphaFoldDB" id="A0AAV6GW28"/>
<dbReference type="Proteomes" id="UP000823561">
    <property type="component" value="Chromosome 7"/>
</dbReference>
<evidence type="ECO:0000313" key="2">
    <source>
        <dbReference type="Proteomes" id="UP000823561"/>
    </source>
</evidence>